<feature type="domain" description="Rhodanese" evidence="2">
    <location>
        <begin position="21"/>
        <end position="108"/>
    </location>
</feature>
<dbReference type="RefSeq" id="WP_185277233.1">
    <property type="nucleotide sequence ID" value="NZ_CP043641.1"/>
</dbReference>
<dbReference type="Proteomes" id="UP000515511">
    <property type="component" value="Chromosome"/>
</dbReference>
<dbReference type="Pfam" id="PF00581">
    <property type="entry name" value="Rhodanese"/>
    <property type="match status" value="1"/>
</dbReference>
<reference evidence="4" key="1">
    <citation type="submission" date="2019-09" db="EMBL/GenBank/DDBJ databases">
        <title>Antimicrobial potential of Antarctic Bacteria.</title>
        <authorList>
            <person name="Benaud N."/>
            <person name="Edwards R.J."/>
            <person name="Ferrari B.C."/>
        </authorList>
    </citation>
    <scope>NUCLEOTIDE SEQUENCE [LARGE SCALE GENOMIC DNA]</scope>
    <source>
        <strain evidence="4">INR9</strain>
    </source>
</reference>
<dbReference type="SUPFAM" id="SSF52821">
    <property type="entry name" value="Rhodanese/Cell cycle control phosphatase"/>
    <property type="match status" value="1"/>
</dbReference>
<proteinExistence type="predicted"/>
<name>A0A7G6Y6F0_9MICO</name>
<protein>
    <submittedName>
        <fullName evidence="3">Rhodanese-like domain-containing protein</fullName>
    </submittedName>
</protein>
<dbReference type="EMBL" id="CP043641">
    <property type="protein sequence ID" value="QNE34065.1"/>
    <property type="molecule type" value="Genomic_DNA"/>
</dbReference>
<dbReference type="InterPro" id="IPR036873">
    <property type="entry name" value="Rhodanese-like_dom_sf"/>
</dbReference>
<evidence type="ECO:0000259" key="2">
    <source>
        <dbReference type="PROSITE" id="PS50206"/>
    </source>
</evidence>
<sequence>MSGRYLSEDEVTAARARELVDAGAAWLLDVREEHEWESGHAPAAHHIPMGELGLRQHELPEDEQILVICAVGGRSRMVTDALLQADYPAANVAGGMLAWQASGGPIAQGAPASETVGQPGPHAEPGGPSEPGRPPGASA</sequence>
<evidence type="ECO:0000313" key="3">
    <source>
        <dbReference type="EMBL" id="QNE34065.1"/>
    </source>
</evidence>
<dbReference type="PANTHER" id="PTHR43031">
    <property type="entry name" value="FAD-DEPENDENT OXIDOREDUCTASE"/>
    <property type="match status" value="1"/>
</dbReference>
<gene>
    <name evidence="3" type="ORF">F1C12_02185</name>
</gene>
<dbReference type="Gene3D" id="3.40.250.10">
    <property type="entry name" value="Rhodanese-like domain"/>
    <property type="match status" value="1"/>
</dbReference>
<dbReference type="InterPro" id="IPR001763">
    <property type="entry name" value="Rhodanese-like_dom"/>
</dbReference>
<organism evidence="3 4">
    <name type="scientific">Leifsonia shinshuensis</name>
    <dbReference type="NCBI Taxonomy" id="150026"/>
    <lineage>
        <taxon>Bacteria</taxon>
        <taxon>Bacillati</taxon>
        <taxon>Actinomycetota</taxon>
        <taxon>Actinomycetes</taxon>
        <taxon>Micrococcales</taxon>
        <taxon>Microbacteriaceae</taxon>
        <taxon>Leifsonia</taxon>
    </lineage>
</organism>
<dbReference type="InterPro" id="IPR050229">
    <property type="entry name" value="GlpE_sulfurtransferase"/>
</dbReference>
<feature type="region of interest" description="Disordered" evidence="1">
    <location>
        <begin position="102"/>
        <end position="139"/>
    </location>
</feature>
<dbReference type="PROSITE" id="PS50206">
    <property type="entry name" value="RHODANESE_3"/>
    <property type="match status" value="1"/>
</dbReference>
<dbReference type="AlphaFoldDB" id="A0A7G6Y6F0"/>
<evidence type="ECO:0000256" key="1">
    <source>
        <dbReference type="SAM" id="MobiDB-lite"/>
    </source>
</evidence>
<evidence type="ECO:0000313" key="4">
    <source>
        <dbReference type="Proteomes" id="UP000515511"/>
    </source>
</evidence>
<dbReference type="SMART" id="SM00450">
    <property type="entry name" value="RHOD"/>
    <property type="match status" value="1"/>
</dbReference>
<accession>A0A7G6Y6F0</accession>
<dbReference type="KEGG" id="lse:F1C12_02185"/>
<dbReference type="CDD" id="cd00158">
    <property type="entry name" value="RHOD"/>
    <property type="match status" value="1"/>
</dbReference>
<dbReference type="PANTHER" id="PTHR43031:SF16">
    <property type="entry name" value="OXIDOREDUCTASE"/>
    <property type="match status" value="1"/>
</dbReference>